<keyword evidence="2" id="KW-0808">Transferase</keyword>
<keyword evidence="1" id="KW-0328">Glycosyltransferase</keyword>
<dbReference type="CDD" id="cd00761">
    <property type="entry name" value="Glyco_tranf_GTA_type"/>
    <property type="match status" value="1"/>
</dbReference>
<protein>
    <recommendedName>
        <fullName evidence="3">Glycosyltransferase 2-like domain-containing protein</fullName>
    </recommendedName>
</protein>
<dbReference type="PANTHER" id="PTHR22916:SF51">
    <property type="entry name" value="GLYCOSYLTRANSFERASE EPSH-RELATED"/>
    <property type="match status" value="1"/>
</dbReference>
<dbReference type="Pfam" id="PF00535">
    <property type="entry name" value="Glycos_transf_2"/>
    <property type="match status" value="1"/>
</dbReference>
<name>A0A5K8A5X5_9BACT</name>
<evidence type="ECO:0000259" key="3">
    <source>
        <dbReference type="Pfam" id="PF00535"/>
    </source>
</evidence>
<dbReference type="AlphaFoldDB" id="A0A5K8A5X5"/>
<dbReference type="InterPro" id="IPR001173">
    <property type="entry name" value="Glyco_trans_2-like"/>
</dbReference>
<dbReference type="Gene3D" id="3.90.550.10">
    <property type="entry name" value="Spore Coat Polysaccharide Biosynthesis Protein SpsA, Chain A"/>
    <property type="match status" value="1"/>
</dbReference>
<evidence type="ECO:0000313" key="5">
    <source>
        <dbReference type="Proteomes" id="UP000422108"/>
    </source>
</evidence>
<organism evidence="4 5">
    <name type="scientific">Desulfosarcina ovata subsp. ovata</name>
    <dbReference type="NCBI Taxonomy" id="2752305"/>
    <lineage>
        <taxon>Bacteria</taxon>
        <taxon>Pseudomonadati</taxon>
        <taxon>Thermodesulfobacteriota</taxon>
        <taxon>Desulfobacteria</taxon>
        <taxon>Desulfobacterales</taxon>
        <taxon>Desulfosarcinaceae</taxon>
        <taxon>Desulfosarcina</taxon>
    </lineage>
</organism>
<dbReference type="Proteomes" id="UP000422108">
    <property type="component" value="Chromosome"/>
</dbReference>
<dbReference type="PANTHER" id="PTHR22916">
    <property type="entry name" value="GLYCOSYLTRANSFERASE"/>
    <property type="match status" value="1"/>
</dbReference>
<evidence type="ECO:0000313" key="4">
    <source>
        <dbReference type="EMBL" id="BBO87794.1"/>
    </source>
</evidence>
<accession>A0A5K8A5X5</accession>
<gene>
    <name evidence="4" type="ORF">DSCOOX_09740</name>
</gene>
<evidence type="ECO:0000256" key="2">
    <source>
        <dbReference type="ARBA" id="ARBA00022679"/>
    </source>
</evidence>
<sequence length="313" mass="36552">MTSISVVIPTYNYGHFIRRAIDSILNQTVLPGETIIVDDGSTDNTEKLLLDNYLLTCNEHIKYLKKENGGPASARNFGIKSATGEYILLLDADDSLQKNAVELLTDKIKQFPDIDMIIGGCFSVTPSHHKKYRPAPIVKESRFNNFKALLNNKFPISCGRFIVKKSILENIKFPEHLRHSEDLSVFAHLIANCNIITVDAPLISMYHHDDSLRHNHHFAKESGLLAVDEIFDKTILPSEYFRLKSSFYVHRCLSIFRMLYKSRRYDEAKHYYKMALRRSFWVLFKWRYLSKYIRMQFYAILKLKNRFIRKFPS</sequence>
<evidence type="ECO:0000256" key="1">
    <source>
        <dbReference type="ARBA" id="ARBA00022676"/>
    </source>
</evidence>
<reference evidence="4 5" key="1">
    <citation type="submission" date="2019-11" db="EMBL/GenBank/DDBJ databases">
        <title>Comparative genomics of hydrocarbon-degrading Desulfosarcina strains.</title>
        <authorList>
            <person name="Watanabe M."/>
            <person name="Kojima H."/>
            <person name="Fukui M."/>
        </authorList>
    </citation>
    <scope>NUCLEOTIDE SEQUENCE [LARGE SCALE GENOMIC DNA]</scope>
    <source>
        <strain evidence="5">oXyS1</strain>
    </source>
</reference>
<feature type="domain" description="Glycosyltransferase 2-like" evidence="3">
    <location>
        <begin position="5"/>
        <end position="170"/>
    </location>
</feature>
<keyword evidence="5" id="KW-1185">Reference proteome</keyword>
<dbReference type="EMBL" id="AP021879">
    <property type="protein sequence ID" value="BBO87794.1"/>
    <property type="molecule type" value="Genomic_DNA"/>
</dbReference>
<dbReference type="InterPro" id="IPR029044">
    <property type="entry name" value="Nucleotide-diphossugar_trans"/>
</dbReference>
<proteinExistence type="predicted"/>
<dbReference type="RefSeq" id="WP_155309204.1">
    <property type="nucleotide sequence ID" value="NZ_AP021879.1"/>
</dbReference>
<dbReference type="GO" id="GO:0016758">
    <property type="term" value="F:hexosyltransferase activity"/>
    <property type="evidence" value="ECO:0007669"/>
    <property type="project" value="UniProtKB-ARBA"/>
</dbReference>
<dbReference type="SUPFAM" id="SSF53448">
    <property type="entry name" value="Nucleotide-diphospho-sugar transferases"/>
    <property type="match status" value="1"/>
</dbReference>